<evidence type="ECO:0008006" key="3">
    <source>
        <dbReference type="Google" id="ProtNLM"/>
    </source>
</evidence>
<accession>A0A0B5J9E2</accession>
<dbReference type="KEGG" id="vg:23462408"/>
<dbReference type="Proteomes" id="UP000202511">
    <property type="component" value="Segment"/>
</dbReference>
<organism evidence="1 2">
    <name type="scientific">Pandoravirus inopinatum</name>
    <dbReference type="NCBI Taxonomy" id="1605721"/>
    <lineage>
        <taxon>Viruses</taxon>
        <taxon>Pandoravirus</taxon>
    </lineage>
</organism>
<evidence type="ECO:0000313" key="1">
    <source>
        <dbReference type="EMBL" id="AJF97491.1"/>
    </source>
</evidence>
<proteinExistence type="predicted"/>
<name>A0A0B5J9E2_9VIRU</name>
<reference evidence="1 2" key="1">
    <citation type="journal article" date="2015" name="Parasitol. Res.">
        <title>Viruses in close associations with free-living amoebae.</title>
        <authorList>
            <person name="Scheid P."/>
        </authorList>
    </citation>
    <scope>NUCLEOTIDE SEQUENCE [LARGE SCALE GENOMIC DNA]</scope>
    <source>
        <strain evidence="1">KlaHel</strain>
    </source>
</reference>
<dbReference type="GeneID" id="23462408"/>
<dbReference type="PANTHER" id="PTHR46586:SF3">
    <property type="entry name" value="ANKYRIN REPEAT-CONTAINING PROTEIN"/>
    <property type="match status" value="1"/>
</dbReference>
<dbReference type="PANTHER" id="PTHR46586">
    <property type="entry name" value="ANKYRIN REPEAT-CONTAINING PROTEIN"/>
    <property type="match status" value="1"/>
</dbReference>
<dbReference type="InterPro" id="IPR052050">
    <property type="entry name" value="SecEffector_AnkRepeat"/>
</dbReference>
<sequence>MSTSAEHDSQKETSNSNVERVGLAHMPPEVLLLIGEAISRPRDLLSAQIASRLFAGTSLRGLAAWWGAEHLGRLLEVGAPPGVVRAAIAYERQTLSLDLIEPAVLYCDVRVVRLVCNALRVRLACPHFWGPVIAFCSFSFFLLAHKPPFLSYHGRVLDLLWLSFCFGNDKNKTFFSVFLACCPSHVQKAIDDGSVDRRSVGDWGNDDDCDDHHYVEWGRHIMLSSARQYMSRAIAIAVEHGRIDALKYLTAPHTRLGNRQYRDIDPGLVVCAAGRGHTGIVAYLHDQLVARDDGPCRCAKALGNAAWNAPTVDVALWLRDRGCSGYVAPDGRLIGDAIASGRAATVTHMLLARSSTSSGMRPCQEMPQLETATAAAASRGDTEMLAVAVHHLCHDATPILVGAAREGRTTLLSWVTASDGACVPALGAPTLPMMRAAAVAATIHNQPTSLRWIASHFPDAIGPSLAWTAAADGAVDALRVLCDLLLPRVSLEQLVAEAMVSGSVEAVRFLVDGAGAALVPATIATIGLAHDAMADYVCGRLSHDQLQIIVDIVSARRAADGHHRDTVRRIHERVKGLCSAVAIAMHTEFAGGRWGSGVAPCRCAKCKRPTKPIMPSTTMPINDSGLVLSPRRAKSQRIGLSEPLQIARAW</sequence>
<protein>
    <recommendedName>
        <fullName evidence="3">Ankyrin repeat protein</fullName>
    </recommendedName>
</protein>
<dbReference type="EMBL" id="KP136319">
    <property type="protein sequence ID" value="AJF97491.1"/>
    <property type="molecule type" value="Genomic_DNA"/>
</dbReference>
<dbReference type="RefSeq" id="YP_009119726.1">
    <property type="nucleotide sequence ID" value="NC_026440.1"/>
</dbReference>
<evidence type="ECO:0000313" key="2">
    <source>
        <dbReference type="Proteomes" id="UP000202511"/>
    </source>
</evidence>